<dbReference type="Proteomes" id="UP001575105">
    <property type="component" value="Unassembled WGS sequence"/>
</dbReference>
<keyword evidence="1" id="KW-0472">Membrane</keyword>
<evidence type="ECO:0000313" key="3">
    <source>
        <dbReference type="Proteomes" id="UP001575105"/>
    </source>
</evidence>
<dbReference type="RefSeq" id="WP_425346130.1">
    <property type="nucleotide sequence ID" value="NZ_JBGUBD010000007.1"/>
</dbReference>
<name>A0ABV4U6I0_9BACT</name>
<accession>A0ABV4U6I0</accession>
<protein>
    <submittedName>
        <fullName evidence="2">Uncharacterized protein</fullName>
    </submittedName>
</protein>
<gene>
    <name evidence="2" type="ORF">ACERK3_13000</name>
</gene>
<dbReference type="EMBL" id="JBGUBD010000007">
    <property type="protein sequence ID" value="MFA9479203.1"/>
    <property type="molecule type" value="Genomic_DNA"/>
</dbReference>
<proteinExistence type="predicted"/>
<feature type="transmembrane region" description="Helical" evidence="1">
    <location>
        <begin position="97"/>
        <end position="117"/>
    </location>
</feature>
<sequence>MKCPQCNASLGRRCVVDADPLMCQNCGWGGANHSADAAEDDGPSKAFWLKFAFFWVMTLVVLVGPYVGLRFGAAYVAGPTGLADGSLEARFVAGLNLHYAWVMAVYLAFCWVVTPTYDRENMGLFGRGLAYNPVLTGEHRYNRTMHKLNTLVTPGKIVLATCRATWGLRRR</sequence>
<feature type="transmembrane region" description="Helical" evidence="1">
    <location>
        <begin position="52"/>
        <end position="77"/>
    </location>
</feature>
<keyword evidence="1" id="KW-0812">Transmembrane</keyword>
<evidence type="ECO:0000313" key="2">
    <source>
        <dbReference type="EMBL" id="MFA9479203.1"/>
    </source>
</evidence>
<comment type="caution">
    <text evidence="2">The sequence shown here is derived from an EMBL/GenBank/DDBJ whole genome shotgun (WGS) entry which is preliminary data.</text>
</comment>
<reference evidence="2 3" key="1">
    <citation type="submission" date="2024-08" db="EMBL/GenBank/DDBJ databases">
        <title>Whole-genome sequencing of halo(alkali)philic microorganisms from hypersaline lakes.</title>
        <authorList>
            <person name="Sorokin D.Y."/>
            <person name="Merkel A.Y."/>
            <person name="Messina E."/>
            <person name="Yakimov M."/>
        </authorList>
    </citation>
    <scope>NUCLEOTIDE SEQUENCE [LARGE SCALE GENOMIC DNA]</scope>
    <source>
        <strain evidence="2 3">AB-hyl4</strain>
    </source>
</reference>
<keyword evidence="1" id="KW-1133">Transmembrane helix</keyword>
<evidence type="ECO:0000256" key="1">
    <source>
        <dbReference type="SAM" id="Phobius"/>
    </source>
</evidence>
<organism evidence="2 3">
    <name type="scientific">Natronomicrosphaera hydrolytica</name>
    <dbReference type="NCBI Taxonomy" id="3242702"/>
    <lineage>
        <taxon>Bacteria</taxon>
        <taxon>Pseudomonadati</taxon>
        <taxon>Planctomycetota</taxon>
        <taxon>Phycisphaerae</taxon>
        <taxon>Phycisphaerales</taxon>
        <taxon>Phycisphaeraceae</taxon>
        <taxon>Natronomicrosphaera</taxon>
    </lineage>
</organism>
<keyword evidence="3" id="KW-1185">Reference proteome</keyword>